<evidence type="ECO:0000313" key="1">
    <source>
        <dbReference type="EMBL" id="SFC51753.1"/>
    </source>
</evidence>
<proteinExistence type="predicted"/>
<accession>A0A1I1K196</accession>
<name>A0A1I1K196_9FLAO</name>
<gene>
    <name evidence="1" type="ORF">SAMN04487891_112173</name>
</gene>
<keyword evidence="2" id="KW-1185">Reference proteome</keyword>
<sequence>MSNSVPLDIGPLGDPEKWAILVKSSSPVHNERYAVERTNALMDSLRSLLNRFDTTIESWKGFNYLSFMVLSLKKFKSKKFK</sequence>
<dbReference type="Proteomes" id="UP000198940">
    <property type="component" value="Unassembled WGS sequence"/>
</dbReference>
<dbReference type="EMBL" id="FOKU01000012">
    <property type="protein sequence ID" value="SFC51753.1"/>
    <property type="molecule type" value="Genomic_DNA"/>
</dbReference>
<protein>
    <submittedName>
        <fullName evidence="1">Transposase DDE domain-containing protein</fullName>
    </submittedName>
</protein>
<reference evidence="1 2" key="1">
    <citation type="submission" date="2016-10" db="EMBL/GenBank/DDBJ databases">
        <authorList>
            <person name="Varghese N."/>
            <person name="Submissions S."/>
        </authorList>
    </citation>
    <scope>NUCLEOTIDE SEQUENCE [LARGE SCALE GENOMIC DNA]</scope>
    <source>
        <strain evidence="1 2">DSM 26351</strain>
    </source>
</reference>
<comment type="caution">
    <text evidence="1">The sequence shown here is derived from an EMBL/GenBank/DDBJ whole genome shotgun (WGS) entry which is preliminary data.</text>
</comment>
<evidence type="ECO:0000313" key="2">
    <source>
        <dbReference type="Proteomes" id="UP000198940"/>
    </source>
</evidence>
<organism evidence="1 2">
    <name type="scientific">Flagellimonas taeanensis</name>
    <dbReference type="NCBI Taxonomy" id="1005926"/>
    <lineage>
        <taxon>Bacteria</taxon>
        <taxon>Pseudomonadati</taxon>
        <taxon>Bacteroidota</taxon>
        <taxon>Flavobacteriia</taxon>
        <taxon>Flavobacteriales</taxon>
        <taxon>Flavobacteriaceae</taxon>
        <taxon>Flagellimonas</taxon>
    </lineage>
</organism>